<comment type="pathway">
    <text evidence="7">Sulfur metabolism; dibenzothiophene degradation.</text>
</comment>
<comment type="catalytic activity">
    <reaction evidence="13">
        <text>dibenzothiophene + 2 FMNH2 + 2 O2 = dibenzothiophene 5,5-dioxide + 2 FMN + 2 H2O + 2 H(+)</text>
        <dbReference type="Rhea" id="RHEA:49072"/>
        <dbReference type="ChEBI" id="CHEBI:15377"/>
        <dbReference type="ChEBI" id="CHEBI:15378"/>
        <dbReference type="ChEBI" id="CHEBI:15379"/>
        <dbReference type="ChEBI" id="CHEBI:23681"/>
        <dbReference type="ChEBI" id="CHEBI:57618"/>
        <dbReference type="ChEBI" id="CHEBI:58210"/>
        <dbReference type="ChEBI" id="CHEBI:90356"/>
        <dbReference type="EC" id="1.14.14.21"/>
    </reaction>
</comment>
<comment type="catalytic activity">
    <reaction evidence="12">
        <text>dibenzothiophene 5-oxide + FMNH2 + O2 = dibenzothiophene 5,5-dioxide + FMN + H2O + H(+)</text>
        <dbReference type="Rhea" id="RHEA:49080"/>
        <dbReference type="ChEBI" id="CHEBI:15377"/>
        <dbReference type="ChEBI" id="CHEBI:15378"/>
        <dbReference type="ChEBI" id="CHEBI:15379"/>
        <dbReference type="ChEBI" id="CHEBI:23683"/>
        <dbReference type="ChEBI" id="CHEBI:57618"/>
        <dbReference type="ChEBI" id="CHEBI:58210"/>
        <dbReference type="ChEBI" id="CHEBI:90356"/>
    </reaction>
</comment>
<dbReference type="InterPro" id="IPR009100">
    <property type="entry name" value="AcylCoA_DH/oxidase_NM_dom_sf"/>
</dbReference>
<feature type="domain" description="Acyl-CoA oxidase/dehydrogenase middle" evidence="14">
    <location>
        <begin position="126"/>
        <end position="214"/>
    </location>
</feature>
<keyword evidence="6" id="KW-0503">Monooxygenase</keyword>
<dbReference type="Pfam" id="PF08028">
    <property type="entry name" value="Acyl-CoA_dh_2"/>
    <property type="match status" value="1"/>
</dbReference>
<dbReference type="EMBL" id="CADCTF010000151">
    <property type="protein sequence ID" value="CAA9267279.1"/>
    <property type="molecule type" value="Genomic_DNA"/>
</dbReference>
<evidence type="ECO:0000256" key="10">
    <source>
        <dbReference type="ARBA" id="ARBA00034345"/>
    </source>
</evidence>
<evidence type="ECO:0000256" key="7">
    <source>
        <dbReference type="ARBA" id="ARBA00034307"/>
    </source>
</evidence>
<evidence type="ECO:0000256" key="5">
    <source>
        <dbReference type="ARBA" id="ARBA00023002"/>
    </source>
</evidence>
<name>A0A6J4J502_9ACTN</name>
<dbReference type="InterPro" id="IPR006091">
    <property type="entry name" value="Acyl-CoA_Oxase/DH_mid-dom"/>
</dbReference>
<evidence type="ECO:0000256" key="9">
    <source>
        <dbReference type="ARBA" id="ARBA00034328"/>
    </source>
</evidence>
<keyword evidence="2" id="KW-0285">Flavoprotein</keyword>
<evidence type="ECO:0000256" key="8">
    <source>
        <dbReference type="ARBA" id="ARBA00034317"/>
    </source>
</evidence>
<dbReference type="InterPro" id="IPR036250">
    <property type="entry name" value="AcylCo_DH-like_C"/>
</dbReference>
<dbReference type="GO" id="GO:0008470">
    <property type="term" value="F:3-methylbutanoyl-CoA dehydrogenase activity"/>
    <property type="evidence" value="ECO:0007669"/>
    <property type="project" value="TreeGrafter"/>
</dbReference>
<evidence type="ECO:0000313" key="17">
    <source>
        <dbReference type="EMBL" id="CAA9267279.1"/>
    </source>
</evidence>
<keyword evidence="3" id="KW-0288">FMN</keyword>
<dbReference type="Gene3D" id="2.40.110.10">
    <property type="entry name" value="Butyryl-CoA Dehydrogenase, subunit A, domain 2"/>
    <property type="match status" value="1"/>
</dbReference>
<evidence type="ECO:0000256" key="13">
    <source>
        <dbReference type="ARBA" id="ARBA00049456"/>
    </source>
</evidence>
<dbReference type="GO" id="GO:0004497">
    <property type="term" value="F:monooxygenase activity"/>
    <property type="evidence" value="ECO:0007669"/>
    <property type="project" value="UniProtKB-KW"/>
</dbReference>
<evidence type="ECO:0000256" key="6">
    <source>
        <dbReference type="ARBA" id="ARBA00023033"/>
    </source>
</evidence>
<evidence type="ECO:0000259" key="14">
    <source>
        <dbReference type="Pfam" id="PF02770"/>
    </source>
</evidence>
<keyword evidence="5" id="KW-0560">Oxidoreductase</keyword>
<dbReference type="GO" id="GO:0006552">
    <property type="term" value="P:L-leucine catabolic process"/>
    <property type="evidence" value="ECO:0007669"/>
    <property type="project" value="TreeGrafter"/>
</dbReference>
<dbReference type="GO" id="GO:0005737">
    <property type="term" value="C:cytoplasm"/>
    <property type="evidence" value="ECO:0007669"/>
    <property type="project" value="UniProtKB-SubCell"/>
</dbReference>
<protein>
    <recommendedName>
        <fullName evidence="10">Dibenzothiophene monooxygenase</fullName>
        <ecNumber evidence="9">1.14.14.21</ecNumber>
    </recommendedName>
</protein>
<evidence type="ECO:0000256" key="11">
    <source>
        <dbReference type="ARBA" id="ARBA00047859"/>
    </source>
</evidence>
<evidence type="ECO:0000259" key="15">
    <source>
        <dbReference type="Pfam" id="PF02771"/>
    </source>
</evidence>
<comment type="similarity">
    <text evidence="8">Belongs to the DszC flavin monooxygenase family.</text>
</comment>
<dbReference type="PANTHER" id="PTHR43884">
    <property type="entry name" value="ACYL-COA DEHYDROGENASE"/>
    <property type="match status" value="1"/>
</dbReference>
<evidence type="ECO:0000256" key="3">
    <source>
        <dbReference type="ARBA" id="ARBA00022643"/>
    </source>
</evidence>
<comment type="catalytic activity">
    <reaction evidence="11">
        <text>dibenzothiophene + FMNH2 + O2 = dibenzothiophene 5-oxide + FMN + H2O + H(+)</text>
        <dbReference type="Rhea" id="RHEA:49076"/>
        <dbReference type="ChEBI" id="CHEBI:15377"/>
        <dbReference type="ChEBI" id="CHEBI:15378"/>
        <dbReference type="ChEBI" id="CHEBI:15379"/>
        <dbReference type="ChEBI" id="CHEBI:23681"/>
        <dbReference type="ChEBI" id="CHEBI:23683"/>
        <dbReference type="ChEBI" id="CHEBI:57618"/>
        <dbReference type="ChEBI" id="CHEBI:58210"/>
    </reaction>
</comment>
<dbReference type="InterPro" id="IPR013107">
    <property type="entry name" value="Acyl-CoA_DH_C"/>
</dbReference>
<dbReference type="AlphaFoldDB" id="A0A6J4J502"/>
<evidence type="ECO:0000256" key="4">
    <source>
        <dbReference type="ARBA" id="ARBA00022741"/>
    </source>
</evidence>
<accession>A0A6J4J502</accession>
<reference evidence="17" key="1">
    <citation type="submission" date="2020-02" db="EMBL/GenBank/DDBJ databases">
        <authorList>
            <person name="Meier V. D."/>
        </authorList>
    </citation>
    <scope>NUCLEOTIDE SEQUENCE</scope>
    <source>
        <strain evidence="17">AVDCRST_MAG50</strain>
    </source>
</reference>
<sequence>MTTMQMQTTTTEELVGRAATIGAALASSAILHDRDGTFVQEGYDALRSAGLLALAVPVELGGLGATPRQITAVQRELAHHCGSTALASSMHQHVTAFTAWRYRRGLPGAEATLRRVADDGIVLVSTGGADFTSPRGEAVKVEGGYSVSGRKVFASQSTTGTVMSTMFAFDDPEQGRRVLNMAVPLASDGVTLVDNWDAMGMRGTASGDIVLEDVFVPDERVVANRPHGVVDGPLQVIFSIAFPIVSGVYLGVAEAAYSNALEVAMRKADDPVVQRQIGLMAHRLRVASWALDGACDAAGDDPQPSMETVAAVMAAKREIALAGIEVCDVAMEVAGGAAFFKGSVIERAYRDIRAAKFHPLTPEQTLLHAGQLALGFPADRF</sequence>
<dbReference type="Gene3D" id="1.20.140.10">
    <property type="entry name" value="Butyryl-CoA Dehydrogenase, subunit A, domain 3"/>
    <property type="match status" value="1"/>
</dbReference>
<dbReference type="InterPro" id="IPR046373">
    <property type="entry name" value="Acyl-CoA_Oxase/DH_mid-dom_sf"/>
</dbReference>
<evidence type="ECO:0000259" key="16">
    <source>
        <dbReference type="Pfam" id="PF08028"/>
    </source>
</evidence>
<dbReference type="InterPro" id="IPR037069">
    <property type="entry name" value="AcylCoA_DH/ox_N_sf"/>
</dbReference>
<dbReference type="Gene3D" id="1.10.540.10">
    <property type="entry name" value="Acyl-CoA dehydrogenase/oxidase, N-terminal domain"/>
    <property type="match status" value="1"/>
</dbReference>
<dbReference type="PIRSF" id="PIRSF016578">
    <property type="entry name" value="HsaA"/>
    <property type="match status" value="1"/>
</dbReference>
<dbReference type="SUPFAM" id="SSF47203">
    <property type="entry name" value="Acyl-CoA dehydrogenase C-terminal domain-like"/>
    <property type="match status" value="1"/>
</dbReference>
<evidence type="ECO:0000256" key="1">
    <source>
        <dbReference type="ARBA" id="ARBA00004496"/>
    </source>
</evidence>
<organism evidence="17">
    <name type="scientific">uncultured Acidimicrobiales bacterium</name>
    <dbReference type="NCBI Taxonomy" id="310071"/>
    <lineage>
        <taxon>Bacteria</taxon>
        <taxon>Bacillati</taxon>
        <taxon>Actinomycetota</taxon>
        <taxon>Acidimicrobiia</taxon>
        <taxon>Acidimicrobiales</taxon>
        <taxon>environmental samples</taxon>
    </lineage>
</organism>
<dbReference type="Pfam" id="PF02771">
    <property type="entry name" value="Acyl-CoA_dh_N"/>
    <property type="match status" value="1"/>
</dbReference>
<dbReference type="PANTHER" id="PTHR43884:SF12">
    <property type="entry name" value="ISOVALERYL-COA DEHYDROGENASE, MITOCHONDRIAL-RELATED"/>
    <property type="match status" value="1"/>
</dbReference>
<feature type="domain" description="Acyl-CoA dehydrogenase C-terminal" evidence="16">
    <location>
        <begin position="246"/>
        <end position="359"/>
    </location>
</feature>
<dbReference type="InterPro" id="IPR013786">
    <property type="entry name" value="AcylCoA_DH/ox_N"/>
</dbReference>
<dbReference type="EC" id="1.14.14.21" evidence="9"/>
<keyword evidence="4" id="KW-0547">Nucleotide-binding</keyword>
<dbReference type="Pfam" id="PF02770">
    <property type="entry name" value="Acyl-CoA_dh_M"/>
    <property type="match status" value="1"/>
</dbReference>
<proteinExistence type="inferred from homology"/>
<evidence type="ECO:0000256" key="2">
    <source>
        <dbReference type="ARBA" id="ARBA00022630"/>
    </source>
</evidence>
<gene>
    <name evidence="17" type="ORF">AVDCRST_MAG50-3219</name>
</gene>
<dbReference type="GO" id="GO:0050660">
    <property type="term" value="F:flavin adenine dinucleotide binding"/>
    <property type="evidence" value="ECO:0007669"/>
    <property type="project" value="InterPro"/>
</dbReference>
<comment type="subcellular location">
    <subcellularLocation>
        <location evidence="1">Cytoplasm</location>
    </subcellularLocation>
</comment>
<dbReference type="SUPFAM" id="SSF56645">
    <property type="entry name" value="Acyl-CoA dehydrogenase NM domain-like"/>
    <property type="match status" value="1"/>
</dbReference>
<feature type="domain" description="Acyl-CoA dehydrogenase/oxidase N-terminal" evidence="15">
    <location>
        <begin position="31"/>
        <end position="96"/>
    </location>
</feature>
<evidence type="ECO:0000256" key="12">
    <source>
        <dbReference type="ARBA" id="ARBA00048445"/>
    </source>
</evidence>